<evidence type="ECO:0000256" key="2">
    <source>
        <dbReference type="ARBA" id="ARBA00022692"/>
    </source>
</evidence>
<evidence type="ECO:0000256" key="1">
    <source>
        <dbReference type="ARBA" id="ARBA00004141"/>
    </source>
</evidence>
<dbReference type="SUPFAM" id="SSF144091">
    <property type="entry name" value="Rhomboid-like"/>
    <property type="match status" value="1"/>
</dbReference>
<dbReference type="Proteomes" id="UP000664628">
    <property type="component" value="Unassembled WGS sequence"/>
</dbReference>
<accession>A0ABS3JHU9</accession>
<keyword evidence="2 5" id="KW-0812">Transmembrane</keyword>
<feature type="transmembrane region" description="Helical" evidence="5">
    <location>
        <begin position="142"/>
        <end position="163"/>
    </location>
</feature>
<feature type="transmembrane region" description="Helical" evidence="5">
    <location>
        <begin position="20"/>
        <end position="39"/>
    </location>
</feature>
<dbReference type="EMBL" id="JAFMYW010000003">
    <property type="protein sequence ID" value="MBO0949585.1"/>
    <property type="molecule type" value="Genomic_DNA"/>
</dbReference>
<feature type="transmembrane region" description="Helical" evidence="5">
    <location>
        <begin position="108"/>
        <end position="130"/>
    </location>
</feature>
<comment type="caution">
    <text evidence="8">The sequence shown here is derived from an EMBL/GenBank/DDBJ whole genome shotgun (WGS) entry which is preliminary data.</text>
</comment>
<keyword evidence="9" id="KW-1185">Reference proteome</keyword>
<feature type="domain" description="DUF6576" evidence="7">
    <location>
        <begin position="272"/>
        <end position="305"/>
    </location>
</feature>
<evidence type="ECO:0000256" key="4">
    <source>
        <dbReference type="ARBA" id="ARBA00023136"/>
    </source>
</evidence>
<dbReference type="RefSeq" id="WP_207329537.1">
    <property type="nucleotide sequence ID" value="NZ_JAFMYW010000003.1"/>
</dbReference>
<comment type="subcellular location">
    <subcellularLocation>
        <location evidence="1">Membrane</location>
        <topology evidence="1">Multi-pass membrane protein</topology>
    </subcellularLocation>
</comment>
<evidence type="ECO:0000313" key="8">
    <source>
        <dbReference type="EMBL" id="MBO0949585.1"/>
    </source>
</evidence>
<keyword evidence="8" id="KW-0645">Protease</keyword>
<dbReference type="Pfam" id="PF20216">
    <property type="entry name" value="DUF6576"/>
    <property type="match status" value="1"/>
</dbReference>
<feature type="transmembrane region" description="Helical" evidence="5">
    <location>
        <begin position="175"/>
        <end position="192"/>
    </location>
</feature>
<dbReference type="GO" id="GO:0006508">
    <property type="term" value="P:proteolysis"/>
    <property type="evidence" value="ECO:0007669"/>
    <property type="project" value="UniProtKB-KW"/>
</dbReference>
<keyword evidence="4 5" id="KW-0472">Membrane</keyword>
<keyword evidence="8" id="KW-0378">Hydrolase</keyword>
<dbReference type="InterPro" id="IPR022764">
    <property type="entry name" value="Peptidase_S54_rhomboid_dom"/>
</dbReference>
<dbReference type="PANTHER" id="PTHR43066:SF11">
    <property type="entry name" value="PEPTIDASE S54 RHOMBOID DOMAIN-CONTAINING PROTEIN"/>
    <property type="match status" value="1"/>
</dbReference>
<reference evidence="8 9" key="1">
    <citation type="submission" date="2021-03" db="EMBL/GenBank/DDBJ databases">
        <title>Fibrella sp. HMF5405 genome sequencing and assembly.</title>
        <authorList>
            <person name="Kang H."/>
            <person name="Kim H."/>
            <person name="Bae S."/>
            <person name="Joh K."/>
        </authorList>
    </citation>
    <scope>NUCLEOTIDE SEQUENCE [LARGE SCALE GENOMIC DNA]</scope>
    <source>
        <strain evidence="8 9">HMF5405</strain>
    </source>
</reference>
<dbReference type="InterPro" id="IPR046483">
    <property type="entry name" value="DUF6576"/>
</dbReference>
<dbReference type="PANTHER" id="PTHR43066">
    <property type="entry name" value="RHOMBOID-RELATED PROTEIN"/>
    <property type="match status" value="1"/>
</dbReference>
<gene>
    <name evidence="8" type="ORF">J2I46_13395</name>
</gene>
<dbReference type="Pfam" id="PF01694">
    <property type="entry name" value="Rhomboid"/>
    <property type="match status" value="1"/>
</dbReference>
<organism evidence="8 9">
    <name type="scientific">Fibrella forsythiae</name>
    <dbReference type="NCBI Taxonomy" id="2817061"/>
    <lineage>
        <taxon>Bacteria</taxon>
        <taxon>Pseudomonadati</taxon>
        <taxon>Bacteroidota</taxon>
        <taxon>Cytophagia</taxon>
        <taxon>Cytophagales</taxon>
        <taxon>Spirosomataceae</taxon>
        <taxon>Fibrella</taxon>
    </lineage>
</organism>
<evidence type="ECO:0000313" key="9">
    <source>
        <dbReference type="Proteomes" id="UP000664628"/>
    </source>
</evidence>
<dbReference type="GO" id="GO:0008233">
    <property type="term" value="F:peptidase activity"/>
    <property type="evidence" value="ECO:0007669"/>
    <property type="project" value="UniProtKB-KW"/>
</dbReference>
<evidence type="ECO:0000259" key="6">
    <source>
        <dbReference type="Pfam" id="PF01694"/>
    </source>
</evidence>
<evidence type="ECO:0000256" key="5">
    <source>
        <dbReference type="SAM" id="Phobius"/>
    </source>
</evidence>
<name>A0ABS3JHU9_9BACT</name>
<evidence type="ECO:0000256" key="3">
    <source>
        <dbReference type="ARBA" id="ARBA00022989"/>
    </source>
</evidence>
<feature type="domain" description="Peptidase S54 rhomboid" evidence="6">
    <location>
        <begin position="68"/>
        <end position="214"/>
    </location>
</feature>
<dbReference type="SMART" id="SM01160">
    <property type="entry name" value="DUF1751"/>
    <property type="match status" value="1"/>
</dbReference>
<protein>
    <submittedName>
        <fullName evidence="8">Rhomboid family intramembrane serine protease</fullName>
    </submittedName>
</protein>
<sequence>MSGLLDDFKSEFNKPNNTLVQLILINTVLFLTVIVVLVITRITGHAEAYQWVLDQLMMPWAPMALLKKPWTVLTYAFTHADPFHILWNMIFLYWFGRLIEEYLGSRRLVGLYILGALGGGLCYFASYNLIPYFSTQIGGQSLLGASGAALSVAVGAATLLPNYTFHLLFIGPVRIKYIVLFFVVLSFFNSVGSNAGGNLAHLGGALIGFSYIKLLQAGSDMGRPIYWLMDRWSNLFRAKPPVKVSQRQRSAQTAASAYVSVGSTSSASSMPDQDEVDAILDKIGRSGYESLTREEKQKLFRASQKG</sequence>
<proteinExistence type="predicted"/>
<evidence type="ECO:0000259" key="7">
    <source>
        <dbReference type="Pfam" id="PF20216"/>
    </source>
</evidence>
<feature type="transmembrane region" description="Helical" evidence="5">
    <location>
        <begin position="72"/>
        <end position="96"/>
    </location>
</feature>
<dbReference type="Gene3D" id="1.20.1540.10">
    <property type="entry name" value="Rhomboid-like"/>
    <property type="match status" value="1"/>
</dbReference>
<dbReference type="InterPro" id="IPR035952">
    <property type="entry name" value="Rhomboid-like_sf"/>
</dbReference>
<keyword evidence="3 5" id="KW-1133">Transmembrane helix</keyword>